<dbReference type="InterPro" id="IPR032284">
    <property type="entry name" value="RecQ_Zn-bd"/>
</dbReference>
<feature type="non-terminal residue" evidence="6">
    <location>
        <position position="1"/>
    </location>
</feature>
<reference evidence="7" key="2">
    <citation type="journal article" date="2008" name="Nucleic Acids Res.">
        <title>The rice annotation project database (RAP-DB): 2008 update.</title>
        <authorList>
            <consortium name="The rice annotation project (RAP)"/>
        </authorList>
    </citation>
    <scope>GENOME REANNOTATION</scope>
    <source>
        <strain evidence="7">cv. Nipponbare</strain>
    </source>
</reference>
<feature type="domain" description="Helicase C-terminal" evidence="5">
    <location>
        <begin position="1"/>
        <end position="91"/>
    </location>
</feature>
<dbReference type="KEGG" id="dosa:Os02g0780800"/>
<protein>
    <recommendedName>
        <fullName evidence="3">DNA 3'-5' helicase</fullName>
        <ecNumber evidence="3">5.6.2.4</ecNumber>
    </recommendedName>
</protein>
<dbReference type="InterPro" id="IPR001650">
    <property type="entry name" value="Helicase_C-like"/>
</dbReference>
<proteinExistence type="inferred from homology"/>
<name>Q0DX17_ORYSJ</name>
<feature type="chain" id="PRO_5004171135" description="DNA 3'-5' helicase" evidence="4">
    <location>
        <begin position="19"/>
        <end position="117"/>
    </location>
</feature>
<dbReference type="GO" id="GO:0043138">
    <property type="term" value="F:3'-5' DNA helicase activity"/>
    <property type="evidence" value="ECO:0007669"/>
    <property type="project" value="UniProtKB-EC"/>
</dbReference>
<dbReference type="Proteomes" id="UP000000763">
    <property type="component" value="Chromosome 2"/>
</dbReference>
<evidence type="ECO:0000256" key="2">
    <source>
        <dbReference type="ARBA" id="ARBA00034617"/>
    </source>
</evidence>
<dbReference type="Pfam" id="PF16124">
    <property type="entry name" value="RecQ_Zn_bind"/>
    <property type="match status" value="1"/>
</dbReference>
<dbReference type="PANTHER" id="PTHR13710">
    <property type="entry name" value="DNA HELICASE RECQ FAMILY MEMBER"/>
    <property type="match status" value="1"/>
</dbReference>
<dbReference type="AlphaFoldDB" id="Q0DX17"/>
<evidence type="ECO:0000256" key="4">
    <source>
        <dbReference type="SAM" id="SignalP"/>
    </source>
</evidence>
<evidence type="ECO:0000313" key="6">
    <source>
        <dbReference type="EMBL" id="BAF10221.2"/>
    </source>
</evidence>
<dbReference type="EC" id="5.6.2.4" evidence="3"/>
<accession>Q0DX17</accession>
<feature type="signal peptide" evidence="4">
    <location>
        <begin position="1"/>
        <end position="18"/>
    </location>
</feature>
<reference evidence="6 7" key="1">
    <citation type="journal article" date="2005" name="Nature">
        <title>The map-based sequence of the rice genome.</title>
        <authorList>
            <consortium name="International rice genome sequencing project (IRGSP)"/>
            <person name="Matsumoto T."/>
            <person name="Wu J."/>
            <person name="Kanamori H."/>
            <person name="Katayose Y."/>
            <person name="Fujisawa M."/>
            <person name="Namiki N."/>
            <person name="Mizuno H."/>
            <person name="Yamamoto K."/>
            <person name="Antonio B.A."/>
            <person name="Baba T."/>
            <person name="Sakata K."/>
            <person name="Nagamura Y."/>
            <person name="Aoki H."/>
            <person name="Arikawa K."/>
            <person name="Arita K."/>
            <person name="Bito T."/>
            <person name="Chiden Y."/>
            <person name="Fujitsuka N."/>
            <person name="Fukunaka R."/>
            <person name="Hamada M."/>
            <person name="Harada C."/>
            <person name="Hayashi A."/>
            <person name="Hijishita S."/>
            <person name="Honda M."/>
            <person name="Hosokawa S."/>
            <person name="Ichikawa Y."/>
            <person name="Idonuma A."/>
            <person name="Iijima M."/>
            <person name="Ikeda M."/>
            <person name="Ikeno M."/>
            <person name="Ito K."/>
            <person name="Ito S."/>
            <person name="Ito T."/>
            <person name="Ito Y."/>
            <person name="Ito Y."/>
            <person name="Iwabuchi A."/>
            <person name="Kamiya K."/>
            <person name="Karasawa W."/>
            <person name="Kurita K."/>
            <person name="Katagiri S."/>
            <person name="Kikuta A."/>
            <person name="Kobayashi H."/>
            <person name="Kobayashi N."/>
            <person name="Machita K."/>
            <person name="Maehara T."/>
            <person name="Masukawa M."/>
            <person name="Mizubayashi T."/>
            <person name="Mukai Y."/>
            <person name="Nagasaki H."/>
            <person name="Nagata Y."/>
            <person name="Naito S."/>
            <person name="Nakashima M."/>
            <person name="Nakama Y."/>
            <person name="Nakamichi Y."/>
            <person name="Nakamura M."/>
            <person name="Meguro A."/>
            <person name="Negishi M."/>
            <person name="Ohta I."/>
            <person name="Ohta T."/>
            <person name="Okamoto M."/>
            <person name="Ono N."/>
            <person name="Saji S."/>
            <person name="Sakaguchi M."/>
            <person name="Sakai K."/>
            <person name="Shibata M."/>
            <person name="Shimokawa T."/>
            <person name="Song J."/>
            <person name="Takazaki Y."/>
            <person name="Terasawa K."/>
            <person name="Tsugane M."/>
            <person name="Tsuji K."/>
            <person name="Ueda S."/>
            <person name="Waki K."/>
            <person name="Yamagata H."/>
            <person name="Yamamoto M."/>
            <person name="Yamamoto S."/>
            <person name="Yamane H."/>
            <person name="Yoshiki S."/>
            <person name="Yoshihara R."/>
            <person name="Yukawa K."/>
            <person name="Zhong H."/>
            <person name="Yano M."/>
            <person name="Yuan Q."/>
            <person name="Ouyang S."/>
            <person name="Liu J."/>
            <person name="Jones K.M."/>
            <person name="Gansberger K."/>
            <person name="Moffat K."/>
            <person name="Hill J."/>
            <person name="Bera J."/>
            <person name="Fadrosh D."/>
            <person name="Jin S."/>
            <person name="Johri S."/>
            <person name="Kim M."/>
            <person name="Overton L."/>
            <person name="Reardon M."/>
            <person name="Tsitrin T."/>
            <person name="Vuong H."/>
            <person name="Weaver B."/>
            <person name="Ciecko A."/>
            <person name="Tallon L."/>
            <person name="Jackson J."/>
            <person name="Pai G."/>
            <person name="Aken S.V."/>
            <person name="Utterback T."/>
            <person name="Reidmuller S."/>
            <person name="Feldblyum T."/>
            <person name="Hsiao J."/>
            <person name="Zismann V."/>
            <person name="Iobst S."/>
            <person name="de Vazeille A.R."/>
            <person name="Buell C.R."/>
            <person name="Ying K."/>
            <person name="Li Y."/>
            <person name="Lu T."/>
            <person name="Huang Y."/>
            <person name="Zhao Q."/>
            <person name="Feng Q."/>
            <person name="Zhang L."/>
            <person name="Zhu J."/>
            <person name="Weng Q."/>
            <person name="Mu J."/>
            <person name="Lu Y."/>
            <person name="Fan D."/>
            <person name="Liu Y."/>
            <person name="Guan J."/>
            <person name="Zhang Y."/>
            <person name="Yu S."/>
            <person name="Liu X."/>
            <person name="Zhang Y."/>
            <person name="Hong G."/>
            <person name="Han B."/>
            <person name="Choisne N."/>
            <person name="Demange N."/>
            <person name="Orjeda G."/>
            <person name="Samain S."/>
            <person name="Cattolico L."/>
            <person name="Pelletier E."/>
            <person name="Couloux A."/>
            <person name="Segurens B."/>
            <person name="Wincker P."/>
            <person name="D'Hont A."/>
            <person name="Scarpelli C."/>
            <person name="Weissenbach J."/>
            <person name="Salanoubat M."/>
            <person name="Quetier F."/>
            <person name="Yu Y."/>
            <person name="Kim H.R."/>
            <person name="Rambo T."/>
            <person name="Currie J."/>
            <person name="Collura K."/>
            <person name="Luo M."/>
            <person name="Yang T."/>
            <person name="Ammiraju J.S.S."/>
            <person name="Engler F."/>
            <person name="Soderlund C."/>
            <person name="Wing R.A."/>
            <person name="Palmer L.E."/>
            <person name="de la Bastide M."/>
            <person name="Spiegel L."/>
            <person name="Nascimento L."/>
            <person name="Zutavern T."/>
            <person name="O'Shaughnessy A."/>
            <person name="Dike S."/>
            <person name="Dedhia N."/>
            <person name="Preston R."/>
            <person name="Balija V."/>
            <person name="McCombie W.R."/>
            <person name="Chow T."/>
            <person name="Chen H."/>
            <person name="Chung M."/>
            <person name="Chen C."/>
            <person name="Shaw J."/>
            <person name="Wu H."/>
            <person name="Hsiao K."/>
            <person name="Chao Y."/>
            <person name="Chu M."/>
            <person name="Cheng C."/>
            <person name="Hour A."/>
            <person name="Lee P."/>
            <person name="Lin S."/>
            <person name="Lin Y."/>
            <person name="Liou J."/>
            <person name="Liu S."/>
            <person name="Hsing Y."/>
            <person name="Raghuvanshi S."/>
            <person name="Mohanty A."/>
            <person name="Bharti A.K."/>
            <person name="Gaur A."/>
            <person name="Gupta V."/>
            <person name="Kumar D."/>
            <person name="Ravi V."/>
            <person name="Vij S."/>
            <person name="Kapur A."/>
            <person name="Khurana P."/>
            <person name="Khurana P."/>
            <person name="Khurana J.P."/>
            <person name="Tyagi A.K."/>
            <person name="Gaikwad K."/>
            <person name="Singh A."/>
            <person name="Dalal V."/>
            <person name="Srivastava S."/>
            <person name="Dixit A."/>
            <person name="Pal A.K."/>
            <person name="Ghazi I.A."/>
            <person name="Yadav M."/>
            <person name="Pandit A."/>
            <person name="Bhargava A."/>
            <person name="Sureshbabu K."/>
            <person name="Batra K."/>
            <person name="Sharma T.R."/>
            <person name="Mohapatra T."/>
            <person name="Singh N.K."/>
            <person name="Messing J."/>
            <person name="Nelson A.B."/>
            <person name="Fuks G."/>
            <person name="Kavchok S."/>
            <person name="Keizer G."/>
            <person name="Linton E."/>
            <person name="Llaca V."/>
            <person name="Song R."/>
            <person name="Tanyolac B."/>
            <person name="Young S."/>
            <person name="Ho-Il K."/>
            <person name="Hahn J.H."/>
            <person name="Sangsakoo G."/>
            <person name="Vanavichit A."/>
            <person name="de Mattos Luiz.A.T."/>
            <person name="Zimmer P.D."/>
            <person name="Malone G."/>
            <person name="Dellagostin O."/>
            <person name="de Oliveira A.C."/>
            <person name="Bevan M."/>
            <person name="Bancroft I."/>
            <person name="Minx P."/>
            <person name="Cordum H."/>
            <person name="Wilson R."/>
            <person name="Cheng Z."/>
            <person name="Jin W."/>
            <person name="Jiang J."/>
            <person name="Leong S.A."/>
            <person name="Iwama H."/>
            <person name="Gojobori T."/>
            <person name="Itoh T."/>
            <person name="Niimura Y."/>
            <person name="Fujii Y."/>
            <person name="Habara T."/>
            <person name="Sakai H."/>
            <person name="Sato Y."/>
            <person name="Wilson G."/>
            <person name="Kumar K."/>
            <person name="McCouch S."/>
            <person name="Juretic N."/>
            <person name="Hoen D."/>
            <person name="Wright S."/>
            <person name="Bruskiewich R."/>
            <person name="Bureau T."/>
            <person name="Miyao A."/>
            <person name="Hirochika H."/>
            <person name="Nishikawa T."/>
            <person name="Kadowaki K."/>
            <person name="Sugiura M."/>
            <person name="Burr B."/>
            <person name="Sasaki T."/>
        </authorList>
    </citation>
    <scope>NUCLEOTIDE SEQUENCE [LARGE SCALE GENOMIC DNA]</scope>
    <source>
        <strain evidence="7">cv. Nipponbare</strain>
    </source>
</reference>
<keyword evidence="4" id="KW-0732">Signal</keyword>
<evidence type="ECO:0000256" key="3">
    <source>
        <dbReference type="ARBA" id="ARBA00034808"/>
    </source>
</evidence>
<gene>
    <name evidence="6" type="ordered locus">Os02g0780800</name>
</gene>
<evidence type="ECO:0000313" key="7">
    <source>
        <dbReference type="Proteomes" id="UP000000763"/>
    </source>
</evidence>
<dbReference type="EMBL" id="AP008208">
    <property type="protein sequence ID" value="BAF10221.2"/>
    <property type="molecule type" value="Genomic_DNA"/>
</dbReference>
<dbReference type="SUPFAM" id="SSF52540">
    <property type="entry name" value="P-loop containing nucleoside triphosphate hydrolases"/>
    <property type="match status" value="1"/>
</dbReference>
<comment type="similarity">
    <text evidence="1">Belongs to the helicase family. RecQ subfamily.</text>
</comment>
<dbReference type="PANTHER" id="PTHR13710:SF155">
    <property type="entry name" value="ATP-DEPENDENT DNA HELICASE Q-LIKE 3"/>
    <property type="match status" value="1"/>
</dbReference>
<comment type="catalytic activity">
    <reaction evidence="2">
        <text>Couples ATP hydrolysis with the unwinding of duplex DNA by translocating in the 3'-5' direction.</text>
        <dbReference type="EC" id="5.6.2.4"/>
    </reaction>
</comment>
<evidence type="ECO:0000259" key="5">
    <source>
        <dbReference type="PROSITE" id="PS51194"/>
    </source>
</evidence>
<sequence>RSALLIHWVLFFFQGIDRQDVRIVCHYNLPKSMEAFYQESGRAGRDQQPSKSVLYYGLDDRKKMEFILRNTKNKKSELSSSSTELSEKALADFSQIIDYCENSTCRRKMIIESFGEK</sequence>
<dbReference type="PROSITE" id="PS51194">
    <property type="entry name" value="HELICASE_CTER"/>
    <property type="match status" value="1"/>
</dbReference>
<organism evidence="6 7">
    <name type="scientific">Oryza sativa subsp. japonica</name>
    <name type="common">Rice</name>
    <dbReference type="NCBI Taxonomy" id="39947"/>
    <lineage>
        <taxon>Eukaryota</taxon>
        <taxon>Viridiplantae</taxon>
        <taxon>Streptophyta</taxon>
        <taxon>Embryophyta</taxon>
        <taxon>Tracheophyta</taxon>
        <taxon>Spermatophyta</taxon>
        <taxon>Magnoliopsida</taxon>
        <taxon>Liliopsida</taxon>
        <taxon>Poales</taxon>
        <taxon>Poaceae</taxon>
        <taxon>BOP clade</taxon>
        <taxon>Oryzoideae</taxon>
        <taxon>Oryzeae</taxon>
        <taxon>Oryzinae</taxon>
        <taxon>Oryza</taxon>
        <taxon>Oryza sativa</taxon>
    </lineage>
</organism>
<dbReference type="InterPro" id="IPR027417">
    <property type="entry name" value="P-loop_NTPase"/>
</dbReference>
<evidence type="ECO:0000256" key="1">
    <source>
        <dbReference type="ARBA" id="ARBA00005446"/>
    </source>
</evidence>
<dbReference type="Pfam" id="PF00271">
    <property type="entry name" value="Helicase_C"/>
    <property type="match status" value="1"/>
</dbReference>
<dbReference type="Gene3D" id="3.40.50.300">
    <property type="entry name" value="P-loop containing nucleotide triphosphate hydrolases"/>
    <property type="match status" value="1"/>
</dbReference>